<evidence type="ECO:0008006" key="3">
    <source>
        <dbReference type="Google" id="ProtNLM"/>
    </source>
</evidence>
<name>A0A803TET9_ANOCA</name>
<dbReference type="Proteomes" id="UP000001646">
    <property type="component" value="Unplaced"/>
</dbReference>
<dbReference type="InParanoid" id="A0A803TET9"/>
<dbReference type="Ensembl" id="ENSACAT00000040362.1">
    <property type="protein sequence ID" value="ENSACAP00000033729.1"/>
    <property type="gene ID" value="ENSACAG00000039502.1"/>
</dbReference>
<dbReference type="AlphaFoldDB" id="A0A803TET9"/>
<dbReference type="SUPFAM" id="SSF57392">
    <property type="entry name" value="Defensin-like"/>
    <property type="match status" value="1"/>
</dbReference>
<protein>
    <recommendedName>
        <fullName evidence="3">Beta/alpha-defensin C-terminal domain-containing protein</fullName>
    </recommendedName>
</protein>
<accession>A0A803TET9</accession>
<reference evidence="1" key="1">
    <citation type="submission" date="2009-12" db="EMBL/GenBank/DDBJ databases">
        <title>The Genome Sequence of Anolis carolinensis (Green Anole Lizard).</title>
        <authorList>
            <consortium name="The Genome Sequencing Platform"/>
            <person name="Di Palma F."/>
            <person name="Alfoldi J."/>
            <person name="Heiman D."/>
            <person name="Young S."/>
            <person name="Grabherr M."/>
            <person name="Johnson J."/>
            <person name="Lander E.S."/>
            <person name="Lindblad-Toh K."/>
        </authorList>
    </citation>
    <scope>NUCLEOTIDE SEQUENCE [LARGE SCALE GENOMIC DNA]</scope>
    <source>
        <strain evidence="1">JBL SC #1</strain>
    </source>
</reference>
<evidence type="ECO:0000313" key="1">
    <source>
        <dbReference type="Ensembl" id="ENSACAP00000033729.1"/>
    </source>
</evidence>
<sequence>KRFVHLLQWFSTWGPQMFLAYNSQKSQPITNKQECEREGGFCVFPIGGSCRFPFAPIGKCSTWTLCCKK</sequence>
<organism evidence="1 2">
    <name type="scientific">Anolis carolinensis</name>
    <name type="common">Green anole</name>
    <name type="synonym">American chameleon</name>
    <dbReference type="NCBI Taxonomy" id="28377"/>
    <lineage>
        <taxon>Eukaryota</taxon>
        <taxon>Metazoa</taxon>
        <taxon>Chordata</taxon>
        <taxon>Craniata</taxon>
        <taxon>Vertebrata</taxon>
        <taxon>Euteleostomi</taxon>
        <taxon>Lepidosauria</taxon>
        <taxon>Squamata</taxon>
        <taxon>Bifurcata</taxon>
        <taxon>Unidentata</taxon>
        <taxon>Episquamata</taxon>
        <taxon>Toxicofera</taxon>
        <taxon>Iguania</taxon>
        <taxon>Dactyloidae</taxon>
        <taxon>Anolis</taxon>
    </lineage>
</organism>
<reference evidence="1" key="2">
    <citation type="submission" date="2025-08" db="UniProtKB">
        <authorList>
            <consortium name="Ensembl"/>
        </authorList>
    </citation>
    <scope>IDENTIFICATION</scope>
</reference>
<keyword evidence="2" id="KW-1185">Reference proteome</keyword>
<evidence type="ECO:0000313" key="2">
    <source>
        <dbReference type="Proteomes" id="UP000001646"/>
    </source>
</evidence>
<proteinExistence type="predicted"/>
<reference evidence="1" key="3">
    <citation type="submission" date="2025-09" db="UniProtKB">
        <authorList>
            <consortium name="Ensembl"/>
        </authorList>
    </citation>
    <scope>IDENTIFICATION</scope>
</reference>